<organism evidence="2 3">
    <name type="scientific">Atta colombica</name>
    <dbReference type="NCBI Taxonomy" id="520822"/>
    <lineage>
        <taxon>Eukaryota</taxon>
        <taxon>Metazoa</taxon>
        <taxon>Ecdysozoa</taxon>
        <taxon>Arthropoda</taxon>
        <taxon>Hexapoda</taxon>
        <taxon>Insecta</taxon>
        <taxon>Pterygota</taxon>
        <taxon>Neoptera</taxon>
        <taxon>Endopterygota</taxon>
        <taxon>Hymenoptera</taxon>
        <taxon>Apocrita</taxon>
        <taxon>Aculeata</taxon>
        <taxon>Formicoidea</taxon>
        <taxon>Formicidae</taxon>
        <taxon>Myrmicinae</taxon>
        <taxon>Atta</taxon>
    </lineage>
</organism>
<evidence type="ECO:0000313" key="3">
    <source>
        <dbReference type="Proteomes" id="UP000078540"/>
    </source>
</evidence>
<protein>
    <submittedName>
        <fullName evidence="2">Uncharacterized protein</fullName>
    </submittedName>
</protein>
<evidence type="ECO:0000313" key="2">
    <source>
        <dbReference type="EMBL" id="KYM77790.1"/>
    </source>
</evidence>
<reference evidence="2 3" key="1">
    <citation type="submission" date="2015-09" db="EMBL/GenBank/DDBJ databases">
        <title>Atta colombica WGS genome.</title>
        <authorList>
            <person name="Nygaard S."/>
            <person name="Hu H."/>
            <person name="Boomsma J."/>
            <person name="Zhang G."/>
        </authorList>
    </citation>
    <scope>NUCLEOTIDE SEQUENCE [LARGE SCALE GENOMIC DNA]</scope>
    <source>
        <strain evidence="2">Treedump-2</strain>
        <tissue evidence="2">Whole body</tissue>
    </source>
</reference>
<feature type="compositionally biased region" description="Basic and acidic residues" evidence="1">
    <location>
        <begin position="85"/>
        <end position="100"/>
    </location>
</feature>
<sequence length="111" mass="12667">MQATVQPLGTSFAPASKSPSVMLRRRHVKQVRRTLVTNTDAIRRRRRGDRVPSRMTPRPFLIACSLARRKESNEASTNATVIDIRPAEEKRQRNGKDREGNPCMLNVLKEE</sequence>
<dbReference type="AlphaFoldDB" id="A0A195B0H3"/>
<evidence type="ECO:0000256" key="1">
    <source>
        <dbReference type="SAM" id="MobiDB-lite"/>
    </source>
</evidence>
<accession>A0A195B0H3</accession>
<gene>
    <name evidence="2" type="ORF">ALC53_11801</name>
</gene>
<proteinExistence type="predicted"/>
<feature type="region of interest" description="Disordered" evidence="1">
    <location>
        <begin position="1"/>
        <end position="22"/>
    </location>
</feature>
<name>A0A195B0H3_9HYME</name>
<feature type="region of interest" description="Disordered" evidence="1">
    <location>
        <begin position="72"/>
        <end position="111"/>
    </location>
</feature>
<dbReference type="EMBL" id="KQ976692">
    <property type="protein sequence ID" value="KYM77790.1"/>
    <property type="molecule type" value="Genomic_DNA"/>
</dbReference>
<dbReference type="Proteomes" id="UP000078540">
    <property type="component" value="Unassembled WGS sequence"/>
</dbReference>
<keyword evidence="3" id="KW-1185">Reference proteome</keyword>